<keyword evidence="1" id="KW-1133">Transmembrane helix</keyword>
<dbReference type="Pfam" id="PF06772">
    <property type="entry name" value="LtrA"/>
    <property type="match status" value="1"/>
</dbReference>
<feature type="transmembrane region" description="Helical" evidence="1">
    <location>
        <begin position="248"/>
        <end position="267"/>
    </location>
</feature>
<feature type="transmembrane region" description="Helical" evidence="1">
    <location>
        <begin position="156"/>
        <end position="172"/>
    </location>
</feature>
<keyword evidence="1" id="KW-0472">Membrane</keyword>
<gene>
    <name evidence="2" type="ORF">Aph01nite_06210</name>
</gene>
<feature type="transmembrane region" description="Helical" evidence="1">
    <location>
        <begin position="20"/>
        <end position="37"/>
    </location>
</feature>
<evidence type="ECO:0008006" key="4">
    <source>
        <dbReference type="Google" id="ProtNLM"/>
    </source>
</evidence>
<dbReference type="InterPro" id="IPR010640">
    <property type="entry name" value="Low_temperature_requirement_A"/>
</dbReference>
<accession>A0A919Q655</accession>
<feature type="transmembrane region" description="Helical" evidence="1">
    <location>
        <begin position="372"/>
        <end position="392"/>
    </location>
</feature>
<reference evidence="2" key="1">
    <citation type="submission" date="2021-01" db="EMBL/GenBank/DDBJ databases">
        <title>Whole genome shotgun sequence of Acrocarpospora phusangensis NBRC 108782.</title>
        <authorList>
            <person name="Komaki H."/>
            <person name="Tamura T."/>
        </authorList>
    </citation>
    <scope>NUCLEOTIDE SEQUENCE</scope>
    <source>
        <strain evidence="2">NBRC 108782</strain>
    </source>
</reference>
<evidence type="ECO:0000313" key="2">
    <source>
        <dbReference type="EMBL" id="GIH22311.1"/>
    </source>
</evidence>
<organism evidence="2 3">
    <name type="scientific">Acrocarpospora phusangensis</name>
    <dbReference type="NCBI Taxonomy" id="1070424"/>
    <lineage>
        <taxon>Bacteria</taxon>
        <taxon>Bacillati</taxon>
        <taxon>Actinomycetota</taxon>
        <taxon>Actinomycetes</taxon>
        <taxon>Streptosporangiales</taxon>
        <taxon>Streptosporangiaceae</taxon>
        <taxon>Acrocarpospora</taxon>
    </lineage>
</organism>
<dbReference type="PANTHER" id="PTHR36840">
    <property type="entry name" value="BLL5714 PROTEIN"/>
    <property type="match status" value="1"/>
</dbReference>
<feature type="transmembrane region" description="Helical" evidence="1">
    <location>
        <begin position="348"/>
        <end position="366"/>
    </location>
</feature>
<feature type="transmembrane region" description="Helical" evidence="1">
    <location>
        <begin position="320"/>
        <end position="341"/>
    </location>
</feature>
<dbReference type="PANTHER" id="PTHR36840:SF1">
    <property type="entry name" value="BLL5714 PROTEIN"/>
    <property type="match status" value="1"/>
</dbReference>
<feature type="transmembrane region" description="Helical" evidence="1">
    <location>
        <begin position="288"/>
        <end position="308"/>
    </location>
</feature>
<name>A0A919Q655_9ACTN</name>
<comment type="caution">
    <text evidence="2">The sequence shown here is derived from an EMBL/GenBank/DDBJ whole genome shotgun (WGS) entry which is preliminary data.</text>
</comment>
<dbReference type="Proteomes" id="UP000640052">
    <property type="component" value="Unassembled WGS sequence"/>
</dbReference>
<dbReference type="AlphaFoldDB" id="A0A919Q655"/>
<evidence type="ECO:0000313" key="3">
    <source>
        <dbReference type="Proteomes" id="UP000640052"/>
    </source>
</evidence>
<feature type="transmembrane region" description="Helical" evidence="1">
    <location>
        <begin position="49"/>
        <end position="70"/>
    </location>
</feature>
<keyword evidence="3" id="KW-1185">Reference proteome</keyword>
<feature type="transmembrane region" description="Helical" evidence="1">
    <location>
        <begin position="222"/>
        <end position="242"/>
    </location>
</feature>
<proteinExistence type="predicted"/>
<evidence type="ECO:0000256" key="1">
    <source>
        <dbReference type="SAM" id="Phobius"/>
    </source>
</evidence>
<dbReference type="EMBL" id="BOOA01000003">
    <property type="protein sequence ID" value="GIH22311.1"/>
    <property type="molecule type" value="Genomic_DNA"/>
</dbReference>
<feature type="transmembrane region" description="Helical" evidence="1">
    <location>
        <begin position="129"/>
        <end position="150"/>
    </location>
</feature>
<protein>
    <recommendedName>
        <fullName evidence="4">Low temperature requirement protein A</fullName>
    </recommendedName>
</protein>
<keyword evidence="1" id="KW-0812">Transmembrane</keyword>
<sequence>MQLMAEQEVPERHASWLELFFDLIIVAAVAQLAHVLHPSPGHPIGLADAGLFIVLYYAVWSVWTSFTLYANVAGERTRRRSMLIAMFGIAVMAAAIPEAGGDRARAFAIAYVACRVLATRTWSRTGTFIGAWPAAQYGAGLTPWVISIWVPAPGRYWLWGFGVAADIVISYLQSRHPEQKLAALRGEAQRQALRSYRRGLAPQRFVLPAGARLNIPYLGERLGLFVIIVLGETVMQVVVAAGETRWTPAFSVAALAGFGLLVCLWWLTLEYGAAAVPSFGGLQARITLPAHFAMTAGVAATAAGLGTLAEHADGHLATAVRWTICGGMTAYFLTSAVLGAAARAPLRWLLGWSLPAVLVPVLLAVFGDGLAAWWIVVGLLAVAYWQVSYPAVMRRLGRPD</sequence>